<evidence type="ECO:0000256" key="3">
    <source>
        <dbReference type="ARBA" id="ARBA00022679"/>
    </source>
</evidence>
<organism evidence="10 11">
    <name type="scientific">Sporothrix eucalyptigena</name>
    <dbReference type="NCBI Taxonomy" id="1812306"/>
    <lineage>
        <taxon>Eukaryota</taxon>
        <taxon>Fungi</taxon>
        <taxon>Dikarya</taxon>
        <taxon>Ascomycota</taxon>
        <taxon>Pezizomycotina</taxon>
        <taxon>Sordariomycetes</taxon>
        <taxon>Sordariomycetidae</taxon>
        <taxon>Ophiostomatales</taxon>
        <taxon>Ophiostomataceae</taxon>
        <taxon>Sporothrix</taxon>
    </lineage>
</organism>
<feature type="binding site" evidence="7">
    <location>
        <position position="135"/>
    </location>
    <ligand>
        <name>S-adenosyl-L-methionine</name>
        <dbReference type="ChEBI" id="CHEBI:59789"/>
    </ligand>
</feature>
<dbReference type="HAMAP" id="MF_01547">
    <property type="entry name" value="RNA_methyltr_E"/>
    <property type="match status" value="1"/>
</dbReference>
<feature type="binding site" evidence="7">
    <location>
        <position position="55"/>
    </location>
    <ligand>
        <name>S-adenosyl-L-methionine</name>
        <dbReference type="ChEBI" id="CHEBI:59789"/>
    </ligand>
</feature>
<keyword evidence="2 7" id="KW-0489">Methyltransferase</keyword>
<dbReference type="Proteomes" id="UP001642482">
    <property type="component" value="Unassembled WGS sequence"/>
</dbReference>
<evidence type="ECO:0000256" key="6">
    <source>
        <dbReference type="ARBA" id="ARBA00048902"/>
    </source>
</evidence>
<dbReference type="InterPro" id="IPR015507">
    <property type="entry name" value="rRNA-MeTfrase_E"/>
</dbReference>
<feature type="binding site" evidence="7">
    <location>
        <position position="172"/>
    </location>
    <ligand>
        <name>S-adenosyl-L-methionine</name>
        <dbReference type="ChEBI" id="CHEBI:59789"/>
    </ligand>
</feature>
<evidence type="ECO:0000256" key="7">
    <source>
        <dbReference type="HAMAP-Rule" id="MF_03162"/>
    </source>
</evidence>
<dbReference type="InterPro" id="IPR050082">
    <property type="entry name" value="RNA_methyltr_RlmE"/>
</dbReference>
<feature type="binding site" evidence="7">
    <location>
        <position position="119"/>
    </location>
    <ligand>
        <name>S-adenosyl-L-methionine</name>
        <dbReference type="ChEBI" id="CHEBI:59789"/>
    </ligand>
</feature>
<evidence type="ECO:0000256" key="1">
    <source>
        <dbReference type="ARBA" id="ARBA00022490"/>
    </source>
</evidence>
<comment type="subcellular location">
    <subcellularLocation>
        <location evidence="7">Cytoplasm</location>
    </subcellularLocation>
</comment>
<comment type="similarity">
    <text evidence="7">Belongs to the class I-like SAM-binding methyltransferase superfamily. RNA methyltransferase RlmE family. TRM7 subfamily.</text>
</comment>
<feature type="binding site" evidence="7">
    <location>
        <position position="53"/>
    </location>
    <ligand>
        <name>S-adenosyl-L-methionine</name>
        <dbReference type="ChEBI" id="CHEBI:59789"/>
    </ligand>
</feature>
<dbReference type="InterPro" id="IPR028590">
    <property type="entry name" value="RNA_methyltr_E_TRM7"/>
</dbReference>
<protein>
    <recommendedName>
        <fullName evidence="7">Putative tRNA (cytidine(32)/guanosine(34)-2'-O)-methyltransferase</fullName>
        <ecNumber evidence="7">2.1.1.205</ecNumber>
    </recommendedName>
    <alternativeName>
        <fullName evidence="7">2'-O-ribose RNA methyltransferase TRM7 homolog</fullName>
    </alternativeName>
</protein>
<dbReference type="Pfam" id="PF01728">
    <property type="entry name" value="FtsJ"/>
    <property type="match status" value="1"/>
</dbReference>
<feature type="domain" description="Ribosomal RNA methyltransferase FtsJ" evidence="9">
    <location>
        <begin position="21"/>
        <end position="255"/>
    </location>
</feature>
<feature type="active site" description="Proton acceptor" evidence="7">
    <location>
        <position position="212"/>
    </location>
</feature>
<dbReference type="Gene3D" id="3.40.50.150">
    <property type="entry name" value="Vaccinia Virus protein VP39"/>
    <property type="match status" value="1"/>
</dbReference>
<keyword evidence="4 7" id="KW-0949">S-adenosyl-L-methionine</keyword>
<keyword evidence="11" id="KW-1185">Reference proteome</keyword>
<accession>A0ABP0CQU7</accession>
<comment type="caution">
    <text evidence="10">The sequence shown here is derived from an EMBL/GenBank/DDBJ whole genome shotgun (WGS) entry which is preliminary data.</text>
</comment>
<dbReference type="HAMAP" id="MF_03162">
    <property type="entry name" value="RNA_methyltr_E_TRM7"/>
    <property type="match status" value="1"/>
</dbReference>
<dbReference type="EMBL" id="CAWUHD010000128">
    <property type="protein sequence ID" value="CAK7233940.1"/>
    <property type="molecule type" value="Genomic_DNA"/>
</dbReference>
<dbReference type="PANTHER" id="PTHR10920:SF12">
    <property type="entry name" value="TRNA (CYTIDINE(32)_GUANOSINE(34)-2'-O)-METHYLTRANSFERASE-RELATED"/>
    <property type="match status" value="1"/>
</dbReference>
<dbReference type="EC" id="2.1.1.205" evidence="7"/>
<gene>
    <name evidence="10" type="primary">TRM7</name>
    <name evidence="10" type="ORF">SEUCBS140593_008771</name>
</gene>
<dbReference type="InterPro" id="IPR002877">
    <property type="entry name" value="RNA_MeTrfase_FtsJ_dom"/>
</dbReference>
<dbReference type="PANTHER" id="PTHR10920">
    <property type="entry name" value="RIBOSOMAL RNA METHYLTRANSFERASE"/>
    <property type="match status" value="1"/>
</dbReference>
<comment type="function">
    <text evidence="7">Methylates the 2'-O-ribose of nucleotides at positions 32 and 34 of the tRNA anticodon loop of substrate tRNAs.</text>
</comment>
<evidence type="ECO:0000256" key="2">
    <source>
        <dbReference type="ARBA" id="ARBA00022603"/>
    </source>
</evidence>
<reference evidence="10 11" key="1">
    <citation type="submission" date="2024-01" db="EMBL/GenBank/DDBJ databases">
        <authorList>
            <person name="Allen C."/>
            <person name="Tagirdzhanova G."/>
        </authorList>
    </citation>
    <scope>NUCLEOTIDE SEQUENCE [LARGE SCALE GENOMIC DNA]</scope>
</reference>
<evidence type="ECO:0000256" key="5">
    <source>
        <dbReference type="ARBA" id="ARBA00022694"/>
    </source>
</evidence>
<proteinExistence type="inferred from homology"/>
<evidence type="ECO:0000256" key="4">
    <source>
        <dbReference type="ARBA" id="ARBA00022691"/>
    </source>
</evidence>
<dbReference type="InterPro" id="IPR029063">
    <property type="entry name" value="SAM-dependent_MTases_sf"/>
</dbReference>
<feature type="region of interest" description="Disordered" evidence="8">
    <location>
        <begin position="91"/>
        <end position="110"/>
    </location>
</feature>
<keyword evidence="1 7" id="KW-0963">Cytoplasm</keyword>
<name>A0ABP0CQU7_9PEZI</name>
<evidence type="ECO:0000259" key="9">
    <source>
        <dbReference type="Pfam" id="PF01728"/>
    </source>
</evidence>
<evidence type="ECO:0000313" key="10">
    <source>
        <dbReference type="EMBL" id="CAK7233940.1"/>
    </source>
</evidence>
<evidence type="ECO:0000256" key="8">
    <source>
        <dbReference type="SAM" id="MobiDB-lite"/>
    </source>
</evidence>
<dbReference type="SUPFAM" id="SSF53335">
    <property type="entry name" value="S-adenosyl-L-methionine-dependent methyltransferases"/>
    <property type="match status" value="1"/>
</dbReference>
<dbReference type="GO" id="GO:0008168">
    <property type="term" value="F:methyltransferase activity"/>
    <property type="evidence" value="ECO:0007669"/>
    <property type="project" value="UniProtKB-KW"/>
</dbReference>
<sequence>MGKSSKDKRDAYYRLAKEQGWRARSAFKLLQLDEEFDLFSGVTRVVDLCAAPGSWSQVLSRVLIKNETFGRTAWQNQEALFRQQMLGVAGQTGAEKTEETKETPAAPRSSGDVKIVAIDLQPISPLPGIVTLRADITHPATVPLLLKALDPEYDAATASQNASNPVDLVLSDGAPDVTGLHDLDMYVQSQLLFAALNLALCVLKPGGKFVAKIFRGRNVDLLFAQLKLFFTRVVVAKPRSSRASSVEAFIVCLDFRPPAEFHASLERPLGVGDMAGLAPEGAAVALDEKVAVKAEDNIVEVALEDLRPSDTTTTGSRWIAPFVACGDLSAFDSDASYKLPDDYISLDPVQPPTAPPYKRALEMRKAAGGAYGKTTV</sequence>
<evidence type="ECO:0000313" key="11">
    <source>
        <dbReference type="Proteomes" id="UP001642482"/>
    </source>
</evidence>
<dbReference type="GO" id="GO:0032259">
    <property type="term" value="P:methylation"/>
    <property type="evidence" value="ECO:0007669"/>
    <property type="project" value="UniProtKB-KW"/>
</dbReference>
<keyword evidence="3 7" id="KW-0808">Transferase</keyword>
<comment type="catalytic activity">
    <reaction evidence="6 7">
        <text>cytidine(32)/guanosine(34) in tRNA + 2 S-adenosyl-L-methionine = 2'-O-methylcytidine(32)/2'-O-methylguanosine(34) in tRNA + 2 S-adenosyl-L-homocysteine + 2 H(+)</text>
        <dbReference type="Rhea" id="RHEA:42396"/>
        <dbReference type="Rhea" id="RHEA-COMP:10246"/>
        <dbReference type="Rhea" id="RHEA-COMP:10247"/>
        <dbReference type="ChEBI" id="CHEBI:15378"/>
        <dbReference type="ChEBI" id="CHEBI:57856"/>
        <dbReference type="ChEBI" id="CHEBI:59789"/>
        <dbReference type="ChEBI" id="CHEBI:74269"/>
        <dbReference type="ChEBI" id="CHEBI:74445"/>
        <dbReference type="ChEBI" id="CHEBI:74495"/>
        <dbReference type="ChEBI" id="CHEBI:82748"/>
        <dbReference type="EC" id="2.1.1.205"/>
    </reaction>
</comment>
<keyword evidence="5 7" id="KW-0819">tRNA processing</keyword>